<feature type="region of interest" description="Disordered" evidence="1">
    <location>
        <begin position="1"/>
        <end position="149"/>
    </location>
</feature>
<name>A0AAV7MIK3_PLEWA</name>
<dbReference type="Proteomes" id="UP001066276">
    <property type="component" value="Chromosome 9"/>
</dbReference>
<accession>A0AAV7MIK3</accession>
<protein>
    <submittedName>
        <fullName evidence="2">Uncharacterized protein</fullName>
    </submittedName>
</protein>
<organism evidence="2 3">
    <name type="scientific">Pleurodeles waltl</name>
    <name type="common">Iberian ribbed newt</name>
    <dbReference type="NCBI Taxonomy" id="8319"/>
    <lineage>
        <taxon>Eukaryota</taxon>
        <taxon>Metazoa</taxon>
        <taxon>Chordata</taxon>
        <taxon>Craniata</taxon>
        <taxon>Vertebrata</taxon>
        <taxon>Euteleostomi</taxon>
        <taxon>Amphibia</taxon>
        <taxon>Batrachia</taxon>
        <taxon>Caudata</taxon>
        <taxon>Salamandroidea</taxon>
        <taxon>Salamandridae</taxon>
        <taxon>Pleurodelinae</taxon>
        <taxon>Pleurodeles</taxon>
    </lineage>
</organism>
<dbReference type="AlphaFoldDB" id="A0AAV7MIK3"/>
<comment type="caution">
    <text evidence="2">The sequence shown here is derived from an EMBL/GenBank/DDBJ whole genome shotgun (WGS) entry which is preliminary data.</text>
</comment>
<proteinExistence type="predicted"/>
<sequence>MECPGGPSGARAPHRQARSISSPRQGAVGSGQSERPAQVPACPKSDLTEARYSRGVSHTGGPLRAPPPDRGSCPPSSRAPVRGPPGQGAARPGDSAPEGRAPGRWLPVPQRSSSGYTAPASQESLREVRGDRPDAASPPLSPGQSVLRFGAPTASRPVYFDGLTRDQLSWVQSPRGYPQAGGRSLLVNLHTRDQDICAKGGP</sequence>
<feature type="compositionally biased region" description="Basic and acidic residues" evidence="1">
    <location>
        <begin position="124"/>
        <end position="134"/>
    </location>
</feature>
<evidence type="ECO:0000256" key="1">
    <source>
        <dbReference type="SAM" id="MobiDB-lite"/>
    </source>
</evidence>
<reference evidence="2" key="1">
    <citation type="journal article" date="2022" name="bioRxiv">
        <title>Sequencing and chromosome-scale assembly of the giantPleurodeles waltlgenome.</title>
        <authorList>
            <person name="Brown T."/>
            <person name="Elewa A."/>
            <person name="Iarovenko S."/>
            <person name="Subramanian E."/>
            <person name="Araus A.J."/>
            <person name="Petzold A."/>
            <person name="Susuki M."/>
            <person name="Suzuki K.-i.T."/>
            <person name="Hayashi T."/>
            <person name="Toyoda A."/>
            <person name="Oliveira C."/>
            <person name="Osipova E."/>
            <person name="Leigh N.D."/>
            <person name="Simon A."/>
            <person name="Yun M.H."/>
        </authorList>
    </citation>
    <scope>NUCLEOTIDE SEQUENCE</scope>
    <source>
        <strain evidence="2">20211129_DDA</strain>
        <tissue evidence="2">Liver</tissue>
    </source>
</reference>
<feature type="compositionally biased region" description="Polar residues" evidence="1">
    <location>
        <begin position="110"/>
        <end position="123"/>
    </location>
</feature>
<evidence type="ECO:0000313" key="3">
    <source>
        <dbReference type="Proteomes" id="UP001066276"/>
    </source>
</evidence>
<dbReference type="EMBL" id="JANPWB010000013">
    <property type="protein sequence ID" value="KAJ1103605.1"/>
    <property type="molecule type" value="Genomic_DNA"/>
</dbReference>
<evidence type="ECO:0000313" key="2">
    <source>
        <dbReference type="EMBL" id="KAJ1103605.1"/>
    </source>
</evidence>
<feature type="compositionally biased region" description="Polar residues" evidence="1">
    <location>
        <begin position="18"/>
        <end position="35"/>
    </location>
</feature>
<gene>
    <name evidence="2" type="ORF">NDU88_001026</name>
</gene>
<keyword evidence="3" id="KW-1185">Reference proteome</keyword>